<dbReference type="OrthoDB" id="5561496at2759"/>
<evidence type="ECO:0000313" key="2">
    <source>
        <dbReference type="Proteomes" id="UP001150538"/>
    </source>
</evidence>
<name>A0A9W7ZPR0_9FUNG</name>
<proteinExistence type="predicted"/>
<sequence length="224" mass="24502">MSIIAIENTEANMMGSQAITPHDYIGMGADALANNPPSCGMPYATLDIGRITAVQAMDTSSECGTCLRVVAKASDCQASPALPYKHENGQLDVERFLANQATHQQDELEKLGLNRRHNLHRRASIINNNNREKYVEKRQDNGDEYRWVYVLAVDTGGQGLDMSLVSFSALFQQPSNPTQATWTPVDMSYCADILHPSQGRNGGGSQHYSKVNDIVVHTGPNPNA</sequence>
<protein>
    <submittedName>
        <fullName evidence="1">Uncharacterized protein</fullName>
    </submittedName>
</protein>
<reference evidence="1" key="1">
    <citation type="submission" date="2022-07" db="EMBL/GenBank/DDBJ databases">
        <title>Phylogenomic reconstructions and comparative analyses of Kickxellomycotina fungi.</title>
        <authorList>
            <person name="Reynolds N.K."/>
            <person name="Stajich J.E."/>
            <person name="Barry K."/>
            <person name="Grigoriev I.V."/>
            <person name="Crous P."/>
            <person name="Smith M.E."/>
        </authorList>
    </citation>
    <scope>NUCLEOTIDE SEQUENCE</scope>
    <source>
        <strain evidence="1">NBRC 100468</strain>
    </source>
</reference>
<dbReference type="Proteomes" id="UP001150538">
    <property type="component" value="Unassembled WGS sequence"/>
</dbReference>
<dbReference type="AlphaFoldDB" id="A0A9W7ZPR0"/>
<comment type="caution">
    <text evidence="1">The sequence shown here is derived from an EMBL/GenBank/DDBJ whole genome shotgun (WGS) entry which is preliminary data.</text>
</comment>
<keyword evidence="2" id="KW-1185">Reference proteome</keyword>
<organism evidence="1 2">
    <name type="scientific">Mycoemilia scoparia</name>
    <dbReference type="NCBI Taxonomy" id="417184"/>
    <lineage>
        <taxon>Eukaryota</taxon>
        <taxon>Fungi</taxon>
        <taxon>Fungi incertae sedis</taxon>
        <taxon>Zoopagomycota</taxon>
        <taxon>Kickxellomycotina</taxon>
        <taxon>Kickxellomycetes</taxon>
        <taxon>Kickxellales</taxon>
        <taxon>Kickxellaceae</taxon>
        <taxon>Mycoemilia</taxon>
    </lineage>
</organism>
<dbReference type="EMBL" id="JANBPU010000275">
    <property type="protein sequence ID" value="KAJ1913264.1"/>
    <property type="molecule type" value="Genomic_DNA"/>
</dbReference>
<gene>
    <name evidence="1" type="ORF">H4219_005284</name>
</gene>
<accession>A0A9W7ZPR0</accession>
<evidence type="ECO:0000313" key="1">
    <source>
        <dbReference type="EMBL" id="KAJ1913264.1"/>
    </source>
</evidence>